<dbReference type="OrthoDB" id="5318244at2"/>
<dbReference type="EMBL" id="LRPC01000001">
    <property type="protein sequence ID" value="KYG77555.1"/>
    <property type="molecule type" value="Genomic_DNA"/>
</dbReference>
<sequence>MTKDIHKNEFDFGTKIKLEIFREYLKAWLPTFTKARKIYWRDIYVYDFFSGEGKDSEGNSGSPLIIIEELLSHHEAIESNKLNLTIVLNEKVKRKFNILKEVIDSNKPKEAPYKVELHQRAFKEFFNDQYSRIKSDHCPRLIFLDQYGIKEITKDIFSMLVSLKRTDFIFFISSSFVRRFYEQEEFKNYITLTKSDFDQSRPVHSHRVVFEYYKSLLGKEYHLAPFSIKKGSNIYGLIFGSNHSLGLEKFLNIAWRINPHSGDANFNIDEEGYLTTGQWSLFPTENLPKKLNVFERDLKARILSRELSSDSDVYKYSLDQGFLPRHANVVLKELIINQQIEEIRTTSSNIHRLEPPQKIVIYE</sequence>
<accession>A0A150XFR5</accession>
<evidence type="ECO:0000259" key="1">
    <source>
        <dbReference type="Pfam" id="PF22560"/>
    </source>
</evidence>
<dbReference type="RefSeq" id="WP_068216017.1">
    <property type="nucleotide sequence ID" value="NZ_CP139724.1"/>
</dbReference>
<gene>
    <name evidence="2" type="ORF">AWW68_01930</name>
</gene>
<organism evidence="2 3">
    <name type="scientific">Roseivirga spongicola</name>
    <dbReference type="NCBI Taxonomy" id="333140"/>
    <lineage>
        <taxon>Bacteria</taxon>
        <taxon>Pseudomonadati</taxon>
        <taxon>Bacteroidota</taxon>
        <taxon>Cytophagia</taxon>
        <taxon>Cytophagales</taxon>
        <taxon>Roseivirgaceae</taxon>
        <taxon>Roseivirga</taxon>
    </lineage>
</organism>
<comment type="caution">
    <text evidence="2">The sequence shown here is derived from an EMBL/GenBank/DDBJ whole genome shotgun (WGS) entry which is preliminary data.</text>
</comment>
<keyword evidence="3" id="KW-1185">Reference proteome</keyword>
<dbReference type="AlphaFoldDB" id="A0A150XFR5"/>
<dbReference type="InterPro" id="IPR031009">
    <property type="entry name" value="Tcm_partner"/>
</dbReference>
<dbReference type="InterPro" id="IPR054339">
    <property type="entry name" value="GMT_wHTH"/>
</dbReference>
<feature type="domain" description="GMT-like wHTH" evidence="1">
    <location>
        <begin position="270"/>
        <end position="343"/>
    </location>
</feature>
<reference evidence="2 3" key="1">
    <citation type="submission" date="2016-01" db="EMBL/GenBank/DDBJ databases">
        <title>Genome sequencing of Roseivirga spongicola UST030701-084.</title>
        <authorList>
            <person name="Selvaratnam C."/>
            <person name="Thevarajoo S."/>
            <person name="Goh K.M."/>
            <person name="Ee R."/>
            <person name="Chan K.-G."/>
            <person name="Chong C.S."/>
        </authorList>
    </citation>
    <scope>NUCLEOTIDE SEQUENCE [LARGE SCALE GENOMIC DNA]</scope>
    <source>
        <strain evidence="2 3">UST030701-084</strain>
    </source>
</reference>
<evidence type="ECO:0000313" key="2">
    <source>
        <dbReference type="EMBL" id="KYG77555.1"/>
    </source>
</evidence>
<dbReference type="Proteomes" id="UP000075606">
    <property type="component" value="Unassembled WGS sequence"/>
</dbReference>
<proteinExistence type="predicted"/>
<dbReference type="NCBIfam" id="TIGR04474">
    <property type="entry name" value="tcm_partner"/>
    <property type="match status" value="1"/>
</dbReference>
<name>A0A150XFR5_9BACT</name>
<protein>
    <recommendedName>
        <fullName evidence="1">GMT-like wHTH domain-containing protein</fullName>
    </recommendedName>
</protein>
<evidence type="ECO:0000313" key="3">
    <source>
        <dbReference type="Proteomes" id="UP000075606"/>
    </source>
</evidence>
<dbReference type="STRING" id="333140.AWW68_01930"/>
<dbReference type="Pfam" id="PF22560">
    <property type="entry name" value="GMT-wHTH"/>
    <property type="match status" value="1"/>
</dbReference>